<dbReference type="PANTHER" id="PTHR11228:SF7">
    <property type="entry name" value="PQQA PEPTIDE CYCLASE"/>
    <property type="match status" value="1"/>
</dbReference>
<dbReference type="InterPro" id="IPR058240">
    <property type="entry name" value="rSAM_sf"/>
</dbReference>
<keyword evidence="8" id="KW-1185">Reference proteome</keyword>
<dbReference type="RefSeq" id="WP_149390967.1">
    <property type="nucleotide sequence ID" value="NZ_SMRS01000005.1"/>
</dbReference>
<dbReference type="InterPro" id="IPR006638">
    <property type="entry name" value="Elp3/MiaA/NifB-like_rSAM"/>
</dbReference>
<dbReference type="CDD" id="cd01335">
    <property type="entry name" value="Radical_SAM"/>
    <property type="match status" value="1"/>
</dbReference>
<dbReference type="PROSITE" id="PS51918">
    <property type="entry name" value="RADICAL_SAM"/>
    <property type="match status" value="1"/>
</dbReference>
<evidence type="ECO:0000313" key="7">
    <source>
        <dbReference type="EMBL" id="KAA0874787.1"/>
    </source>
</evidence>
<evidence type="ECO:0000313" key="8">
    <source>
        <dbReference type="Proteomes" id="UP000325302"/>
    </source>
</evidence>
<evidence type="ECO:0000256" key="2">
    <source>
        <dbReference type="ARBA" id="ARBA00022691"/>
    </source>
</evidence>
<organism evidence="7 8">
    <name type="scientific">Nitrincola tapanii</name>
    <dbReference type="NCBI Taxonomy" id="1708751"/>
    <lineage>
        <taxon>Bacteria</taxon>
        <taxon>Pseudomonadati</taxon>
        <taxon>Pseudomonadota</taxon>
        <taxon>Gammaproteobacteria</taxon>
        <taxon>Oceanospirillales</taxon>
        <taxon>Oceanospirillaceae</taxon>
        <taxon>Nitrincola</taxon>
    </lineage>
</organism>
<gene>
    <name evidence="7" type="ORF">E1H14_08215</name>
</gene>
<dbReference type="OrthoDB" id="9810775at2"/>
<evidence type="ECO:0000259" key="6">
    <source>
        <dbReference type="PROSITE" id="PS51918"/>
    </source>
</evidence>
<dbReference type="Proteomes" id="UP000325302">
    <property type="component" value="Unassembled WGS sequence"/>
</dbReference>
<comment type="cofactor">
    <cofactor evidence="1">
        <name>[4Fe-4S] cluster</name>
        <dbReference type="ChEBI" id="CHEBI:49883"/>
    </cofactor>
</comment>
<dbReference type="EMBL" id="SMRS01000005">
    <property type="protein sequence ID" value="KAA0874787.1"/>
    <property type="molecule type" value="Genomic_DNA"/>
</dbReference>
<proteinExistence type="predicted"/>
<name>A0A5A9W236_9GAMM</name>
<dbReference type="PANTHER" id="PTHR11228">
    <property type="entry name" value="RADICAL SAM DOMAIN PROTEIN"/>
    <property type="match status" value="1"/>
</dbReference>
<evidence type="ECO:0000256" key="3">
    <source>
        <dbReference type="ARBA" id="ARBA00022723"/>
    </source>
</evidence>
<dbReference type="GO" id="GO:0051536">
    <property type="term" value="F:iron-sulfur cluster binding"/>
    <property type="evidence" value="ECO:0007669"/>
    <property type="project" value="UniProtKB-KW"/>
</dbReference>
<feature type="domain" description="Radical SAM core" evidence="6">
    <location>
        <begin position="75"/>
        <end position="306"/>
    </location>
</feature>
<accession>A0A5A9W236</accession>
<dbReference type="AlphaFoldDB" id="A0A5A9W236"/>
<dbReference type="SMART" id="SM00729">
    <property type="entry name" value="Elp3"/>
    <property type="match status" value="1"/>
</dbReference>
<dbReference type="InterPro" id="IPR050377">
    <property type="entry name" value="Radical_SAM_PqqE_MftC-like"/>
</dbReference>
<dbReference type="SUPFAM" id="SSF102114">
    <property type="entry name" value="Radical SAM enzymes"/>
    <property type="match status" value="1"/>
</dbReference>
<keyword evidence="5" id="KW-0411">Iron-sulfur</keyword>
<dbReference type="InterPro" id="IPR007197">
    <property type="entry name" value="rSAM"/>
</dbReference>
<dbReference type="GO" id="GO:0046872">
    <property type="term" value="F:metal ion binding"/>
    <property type="evidence" value="ECO:0007669"/>
    <property type="project" value="UniProtKB-KW"/>
</dbReference>
<sequence>MDYQLSQSGQTAHVEVTRLPTGDPLPALIELEKELADQNLRRIELFFSEGVSPPVDRLTHAGYQESGSERFFKSVHYQPSVRFSITEKCNYACFFCHEEGMEMGKARAAAQQEQLFDVLRQFHELNYQDFTFTGGEPLLNPNKIVACLDYMESIGYLPDITFVSNGLALTEKLLARLQAYPGKMRFNISMHSLEEHAYNQIVQDIQKPNAPLRHNEHRRVKENLLKLQTAGIPFKLNFVLLKGLNTSDEAIQAVLDYALQLGATRIKFLELLLTKELNHLYGYFYRLDALRERLSDQLTLTERSFRRDVYRYADTPLELEFQHCTCARGCNTCTVNRDANFTAELKYFPCFLHSDEDFDLKTVALEQAIAQGDQKIQRMAQYYGDDSPIIVRNHYLTQEEQFYYYLASSSAIEQLKRKLSLEERLERRRDFNEIYLTLVGQAGDDFSTVYKLSRNSYDQHALEIEQAYSFDPLKPGLVTTHFSGESQKVIDPDLYLKQLAEHGYEQRLNLNWSIFFYRLQWSSSVRQSELSISHNPESGLFFVRSDTPLDDEQLKPMTEPLASYISTRMRLA</sequence>
<evidence type="ECO:0000256" key="1">
    <source>
        <dbReference type="ARBA" id="ARBA00001966"/>
    </source>
</evidence>
<dbReference type="SFLD" id="SFLDG01067">
    <property type="entry name" value="SPASM/twitch_domain_containing"/>
    <property type="match status" value="1"/>
</dbReference>
<evidence type="ECO:0000256" key="5">
    <source>
        <dbReference type="ARBA" id="ARBA00023014"/>
    </source>
</evidence>
<keyword evidence="2" id="KW-0949">S-adenosyl-L-methionine</keyword>
<reference evidence="7 8" key="1">
    <citation type="submission" date="2019-03" db="EMBL/GenBank/DDBJ databases">
        <title>Nitrincola sp. nov. isolated from an Indian soda lake.</title>
        <authorList>
            <person name="Joshi A."/>
            <person name="Thite S.V."/>
            <person name="Joseph N."/>
            <person name="Dhotre D."/>
            <person name="Moorthy M."/>
            <person name="Shouche Y.S."/>
        </authorList>
    </citation>
    <scope>NUCLEOTIDE SEQUENCE [LARGE SCALE GENOMIC DNA]</scope>
    <source>
        <strain evidence="7 8">MEB193</strain>
    </source>
</reference>
<protein>
    <submittedName>
        <fullName evidence="7">Radical SAM protein</fullName>
    </submittedName>
</protein>
<dbReference type="Pfam" id="PF04055">
    <property type="entry name" value="Radical_SAM"/>
    <property type="match status" value="1"/>
</dbReference>
<dbReference type="Gene3D" id="3.20.20.70">
    <property type="entry name" value="Aldolase class I"/>
    <property type="match status" value="1"/>
</dbReference>
<dbReference type="InterPro" id="IPR013785">
    <property type="entry name" value="Aldolase_TIM"/>
</dbReference>
<keyword evidence="3" id="KW-0479">Metal-binding</keyword>
<dbReference type="GO" id="GO:0003824">
    <property type="term" value="F:catalytic activity"/>
    <property type="evidence" value="ECO:0007669"/>
    <property type="project" value="InterPro"/>
</dbReference>
<keyword evidence="4" id="KW-0408">Iron</keyword>
<dbReference type="SFLD" id="SFLDS00029">
    <property type="entry name" value="Radical_SAM"/>
    <property type="match status" value="1"/>
</dbReference>
<comment type="caution">
    <text evidence="7">The sequence shown here is derived from an EMBL/GenBank/DDBJ whole genome shotgun (WGS) entry which is preliminary data.</text>
</comment>
<evidence type="ECO:0000256" key="4">
    <source>
        <dbReference type="ARBA" id="ARBA00023004"/>
    </source>
</evidence>